<organism evidence="2 3">
    <name type="scientific">Streptomyces rochei</name>
    <name type="common">Streptomyces parvullus</name>
    <dbReference type="NCBI Taxonomy" id="1928"/>
    <lineage>
        <taxon>Bacteria</taxon>
        <taxon>Bacillati</taxon>
        <taxon>Actinomycetota</taxon>
        <taxon>Actinomycetes</taxon>
        <taxon>Kitasatosporales</taxon>
        <taxon>Streptomycetaceae</taxon>
        <taxon>Streptomyces</taxon>
        <taxon>Streptomyces rochei group</taxon>
    </lineage>
</organism>
<evidence type="ECO:0000256" key="1">
    <source>
        <dbReference type="SAM" id="MobiDB-lite"/>
    </source>
</evidence>
<proteinExistence type="predicted"/>
<gene>
    <name evidence="2" type="ORF">ACGU38_09250</name>
</gene>
<dbReference type="RefSeq" id="WP_394393358.1">
    <property type="nucleotide sequence ID" value="NZ_JBIENY010000134.1"/>
</dbReference>
<evidence type="ECO:0000313" key="3">
    <source>
        <dbReference type="Proteomes" id="UP001605990"/>
    </source>
</evidence>
<keyword evidence="3" id="KW-1185">Reference proteome</keyword>
<evidence type="ECO:0000313" key="2">
    <source>
        <dbReference type="EMBL" id="MFG6295542.1"/>
    </source>
</evidence>
<dbReference type="EMBL" id="JBIENY010000134">
    <property type="protein sequence ID" value="MFG6295542.1"/>
    <property type="molecule type" value="Genomic_DNA"/>
</dbReference>
<feature type="region of interest" description="Disordered" evidence="1">
    <location>
        <begin position="1"/>
        <end position="26"/>
    </location>
</feature>
<protein>
    <submittedName>
        <fullName evidence="2">Uncharacterized protein</fullName>
    </submittedName>
</protein>
<dbReference type="Proteomes" id="UP001605990">
    <property type="component" value="Unassembled WGS sequence"/>
</dbReference>
<sequence length="119" mass="13566">MNPAPSVDCEPAWADDWEPGDHTPSPFELRQAEIRDLKRQRAKTKALWTAHDIEPIGSGVHLRLKEATVRLGARSRTHAVVIALRRRIIRFDDLEPATEPTPAEEGRADRAYWTTRYDA</sequence>
<accession>A0ABW7DZ51</accession>
<name>A0ABW7DZ51_STRRO</name>
<reference evidence="2 3" key="1">
    <citation type="submission" date="2024-10" db="EMBL/GenBank/DDBJ databases">
        <title>Draft genome assembly of a novel steroid transforming actinomycete isolated from African clawed frog Xenopus laevis.</title>
        <authorList>
            <person name="Bragin E."/>
            <person name="Kollerov V."/>
            <person name="Donova M.V."/>
        </authorList>
    </citation>
    <scope>NUCLEOTIDE SEQUENCE [LARGE SCALE GENOMIC DNA]</scope>
    <source>
        <strain evidence="2 3">MTOC-St3</strain>
    </source>
</reference>
<comment type="caution">
    <text evidence="2">The sequence shown here is derived from an EMBL/GenBank/DDBJ whole genome shotgun (WGS) entry which is preliminary data.</text>
</comment>